<dbReference type="EMBL" id="CP042829">
    <property type="protein sequence ID" value="QFG02381.1"/>
    <property type="molecule type" value="Genomic_DNA"/>
</dbReference>
<dbReference type="Gene3D" id="1.20.1250.20">
    <property type="entry name" value="MFS general substrate transporter like domains"/>
    <property type="match status" value="2"/>
</dbReference>
<reference evidence="9 10" key="1">
    <citation type="submission" date="2019-08" db="EMBL/GenBank/DDBJ databases">
        <authorList>
            <person name="Toschakov S.V."/>
        </authorList>
    </citation>
    <scope>NUCLEOTIDE SEQUENCE [LARGE SCALE GENOMIC DNA]</scope>
    <source>
        <strain evidence="9 10">3753O</strain>
    </source>
</reference>
<dbReference type="Proteomes" id="UP000326331">
    <property type="component" value="Chromosome"/>
</dbReference>
<dbReference type="Pfam" id="PF07690">
    <property type="entry name" value="MFS_1"/>
    <property type="match status" value="1"/>
</dbReference>
<dbReference type="InterPro" id="IPR001958">
    <property type="entry name" value="Tet-R_TetA/multi-R_MdtG-like"/>
</dbReference>
<feature type="domain" description="Major facilitator superfamily (MFS) profile" evidence="8">
    <location>
        <begin position="15"/>
        <end position="393"/>
    </location>
</feature>
<feature type="transmembrane region" description="Helical" evidence="7">
    <location>
        <begin position="105"/>
        <end position="126"/>
    </location>
</feature>
<keyword evidence="6 7" id="KW-0472">Membrane</keyword>
<evidence type="ECO:0000313" key="9">
    <source>
        <dbReference type="EMBL" id="QFG02381.1"/>
    </source>
</evidence>
<dbReference type="CDD" id="cd17325">
    <property type="entry name" value="MFS_MdtG_SLC18_like"/>
    <property type="match status" value="1"/>
</dbReference>
<evidence type="ECO:0000256" key="6">
    <source>
        <dbReference type="ARBA" id="ARBA00023136"/>
    </source>
</evidence>
<dbReference type="InterPro" id="IPR011701">
    <property type="entry name" value="MFS"/>
</dbReference>
<keyword evidence="10" id="KW-1185">Reference proteome</keyword>
<keyword evidence="5 7" id="KW-1133">Transmembrane helix</keyword>
<evidence type="ECO:0000259" key="8">
    <source>
        <dbReference type="PROSITE" id="PS50850"/>
    </source>
</evidence>
<dbReference type="RefSeq" id="WP_158066311.1">
    <property type="nucleotide sequence ID" value="NZ_CP042829.1"/>
</dbReference>
<organism evidence="9 10">
    <name type="scientific">Tepidiforma bonchosmolovskayae</name>
    <dbReference type="NCBI Taxonomy" id="2601677"/>
    <lineage>
        <taxon>Bacteria</taxon>
        <taxon>Bacillati</taxon>
        <taxon>Chloroflexota</taxon>
        <taxon>Tepidiformia</taxon>
        <taxon>Tepidiformales</taxon>
        <taxon>Tepidiformaceae</taxon>
        <taxon>Tepidiforma</taxon>
    </lineage>
</organism>
<feature type="transmembrane region" description="Helical" evidence="7">
    <location>
        <begin position="171"/>
        <end position="189"/>
    </location>
</feature>
<proteinExistence type="predicted"/>
<sequence length="406" mass="41531">MNGNVSPAPFRIRSLTVPVYLPTFLFAVGQGAVIPVMPLYAIEVGASPAFAGFLVALRGIGTMAFDIPAGMMVSRLGERWAMLAATAVLFLVAIGFALVPSPLMLAPLAFLMGCTWAVWMLARLSYATDVAPLDQRGRVLSLIGGSNRIGNFAGPFLGAAGASLLGTDAAFYLQSLLALAAAILIFAVVRETPADHGAAGAGHPVLGVLREHAAVFATAGLASLAIQVLRSSRQAVIPLWGDRIGLDAAQVSVIFGLSSALDMTLFYPVGIVMDRWGRKFAGVPCLLFMSAGMLLVPLSESYLALLLASLLISFGNGLGSGINMTLGSDFSPAVGRGEFLGAWRLVTDLGTAGGPLLVSAIIGVSSLAAAAVATGGIGLAGAAVLAFLVPEPLRRHRPAAGPAPGA</sequence>
<feature type="transmembrane region" description="Helical" evidence="7">
    <location>
        <begin position="302"/>
        <end position="322"/>
    </location>
</feature>
<evidence type="ECO:0000256" key="3">
    <source>
        <dbReference type="ARBA" id="ARBA00022475"/>
    </source>
</evidence>
<feature type="transmembrane region" description="Helical" evidence="7">
    <location>
        <begin position="368"/>
        <end position="389"/>
    </location>
</feature>
<reference evidence="9 10" key="2">
    <citation type="submission" date="2019-10" db="EMBL/GenBank/DDBJ databases">
        <title>Thermopilla bonchosmolovskayae gen. nov., sp. nov., a moderately thermophilic Chloroflexi bacterium from a Chukotka hot spring (Arctic, Russia), representing a novel classis Thermopillaia, which include previously uncultivated lineage OLB14.</title>
        <authorList>
            <person name="Kochetkova T.V."/>
            <person name="Zayulina K.S."/>
            <person name="Zhigarkov V.S."/>
            <person name="Minaev N.V."/>
            <person name="Novikov A."/>
            <person name="Toshchakov S.V."/>
            <person name="Elcheninov A.G."/>
            <person name="Kublanov I.V."/>
        </authorList>
    </citation>
    <scope>NUCLEOTIDE SEQUENCE [LARGE SCALE GENOMIC DNA]</scope>
    <source>
        <strain evidence="9 10">3753O</strain>
    </source>
</reference>
<dbReference type="InterPro" id="IPR020846">
    <property type="entry name" value="MFS_dom"/>
</dbReference>
<keyword evidence="3" id="KW-1003">Cell membrane</keyword>
<feature type="transmembrane region" description="Helical" evidence="7">
    <location>
        <begin position="80"/>
        <end position="99"/>
    </location>
</feature>
<feature type="transmembrane region" description="Helical" evidence="7">
    <location>
        <begin position="48"/>
        <end position="68"/>
    </location>
</feature>
<dbReference type="SUPFAM" id="SSF103473">
    <property type="entry name" value="MFS general substrate transporter"/>
    <property type="match status" value="1"/>
</dbReference>
<evidence type="ECO:0000313" key="10">
    <source>
        <dbReference type="Proteomes" id="UP000326331"/>
    </source>
</evidence>
<accession>A0ABX6BZX6</accession>
<dbReference type="PANTHER" id="PTHR23517">
    <property type="entry name" value="RESISTANCE PROTEIN MDTM, PUTATIVE-RELATED-RELATED"/>
    <property type="match status" value="1"/>
</dbReference>
<evidence type="ECO:0000256" key="1">
    <source>
        <dbReference type="ARBA" id="ARBA00004651"/>
    </source>
</evidence>
<dbReference type="PANTHER" id="PTHR23517:SF3">
    <property type="entry name" value="INTEGRAL MEMBRANE TRANSPORT PROTEIN"/>
    <property type="match status" value="1"/>
</dbReference>
<dbReference type="InterPro" id="IPR036259">
    <property type="entry name" value="MFS_trans_sf"/>
</dbReference>
<evidence type="ECO:0000256" key="5">
    <source>
        <dbReference type="ARBA" id="ARBA00022989"/>
    </source>
</evidence>
<evidence type="ECO:0000256" key="7">
    <source>
        <dbReference type="SAM" id="Phobius"/>
    </source>
</evidence>
<comment type="subcellular location">
    <subcellularLocation>
        <location evidence="1">Cell membrane</location>
        <topology evidence="1">Multi-pass membrane protein</topology>
    </subcellularLocation>
</comment>
<evidence type="ECO:0000256" key="4">
    <source>
        <dbReference type="ARBA" id="ARBA00022692"/>
    </source>
</evidence>
<keyword evidence="4 7" id="KW-0812">Transmembrane</keyword>
<gene>
    <name evidence="9" type="ORF">Tbon_03435</name>
</gene>
<dbReference type="InterPro" id="IPR050171">
    <property type="entry name" value="MFS_Transporters"/>
</dbReference>
<evidence type="ECO:0000256" key="2">
    <source>
        <dbReference type="ARBA" id="ARBA00022448"/>
    </source>
</evidence>
<feature type="transmembrane region" description="Helical" evidence="7">
    <location>
        <begin position="342"/>
        <end position="362"/>
    </location>
</feature>
<feature type="transmembrane region" description="Helical" evidence="7">
    <location>
        <begin position="20"/>
        <end position="42"/>
    </location>
</feature>
<protein>
    <submittedName>
        <fullName evidence="9">MFS transporter</fullName>
    </submittedName>
</protein>
<name>A0ABX6BZX6_9CHLR</name>
<dbReference type="PROSITE" id="PS50850">
    <property type="entry name" value="MFS"/>
    <property type="match status" value="1"/>
</dbReference>
<feature type="transmembrane region" description="Helical" evidence="7">
    <location>
        <begin position="147"/>
        <end position="165"/>
    </location>
</feature>
<keyword evidence="2" id="KW-0813">Transport</keyword>
<feature type="transmembrane region" description="Helical" evidence="7">
    <location>
        <begin position="249"/>
        <end position="268"/>
    </location>
</feature>
<dbReference type="PRINTS" id="PR01035">
    <property type="entry name" value="TCRTETA"/>
</dbReference>